<evidence type="ECO:0000313" key="4">
    <source>
        <dbReference type="Proteomes" id="UP000030106"/>
    </source>
</evidence>
<feature type="transmembrane region" description="Helical" evidence="2">
    <location>
        <begin position="196"/>
        <end position="217"/>
    </location>
</feature>
<accession>A0A0A2VAY3</accession>
<feature type="region of interest" description="Disordered" evidence="1">
    <location>
        <begin position="281"/>
        <end position="310"/>
    </location>
</feature>
<evidence type="ECO:0000313" key="3">
    <source>
        <dbReference type="EMBL" id="KGQ03225.1"/>
    </source>
</evidence>
<reference evidence="3 4" key="1">
    <citation type="submission" date="2012-10" db="EMBL/GenBank/DDBJ databases">
        <title>Genome sequencing and analysis of entomopathogenic fungi Beauveria bassiana D1-5.</title>
        <authorList>
            <person name="Li Q."/>
            <person name="Wang L."/>
            <person name="Zhang Z."/>
            <person name="Wang Q."/>
            <person name="Ren J."/>
            <person name="Wang M."/>
            <person name="Xu W."/>
            <person name="Wang J."/>
            <person name="Lu Y."/>
            <person name="Du Q."/>
            <person name="Sun Z."/>
        </authorList>
    </citation>
    <scope>NUCLEOTIDE SEQUENCE [LARGE SCALE GENOMIC DNA]</scope>
    <source>
        <strain evidence="3 4">D1-5</strain>
    </source>
</reference>
<dbReference type="EMBL" id="ANFO01001273">
    <property type="protein sequence ID" value="KGQ03225.1"/>
    <property type="molecule type" value="Genomic_DNA"/>
</dbReference>
<name>A0A0A2VAY3_BEABA</name>
<keyword evidence="2" id="KW-0812">Transmembrane</keyword>
<comment type="caution">
    <text evidence="3">The sequence shown here is derived from an EMBL/GenBank/DDBJ whole genome shotgun (WGS) entry which is preliminary data.</text>
</comment>
<gene>
    <name evidence="3" type="ORF">BBAD15_g11547</name>
</gene>
<dbReference type="HOGENOM" id="CLU_966860_0_0_1"/>
<protein>
    <submittedName>
        <fullName evidence="3">Uncharacterized protein</fullName>
    </submittedName>
</protein>
<feature type="transmembrane region" description="Helical" evidence="2">
    <location>
        <begin position="17"/>
        <end position="35"/>
    </location>
</feature>
<organism evidence="3 4">
    <name type="scientific">Beauveria bassiana D1-5</name>
    <dbReference type="NCBI Taxonomy" id="1245745"/>
    <lineage>
        <taxon>Eukaryota</taxon>
        <taxon>Fungi</taxon>
        <taxon>Dikarya</taxon>
        <taxon>Ascomycota</taxon>
        <taxon>Pezizomycotina</taxon>
        <taxon>Sordariomycetes</taxon>
        <taxon>Hypocreomycetidae</taxon>
        <taxon>Hypocreales</taxon>
        <taxon>Cordycipitaceae</taxon>
        <taxon>Beauveria</taxon>
    </lineage>
</organism>
<dbReference type="OrthoDB" id="4309089at2759"/>
<dbReference type="Proteomes" id="UP000030106">
    <property type="component" value="Unassembled WGS sequence"/>
</dbReference>
<keyword evidence="2" id="KW-0472">Membrane</keyword>
<feature type="transmembrane region" description="Helical" evidence="2">
    <location>
        <begin position="95"/>
        <end position="114"/>
    </location>
</feature>
<evidence type="ECO:0000256" key="2">
    <source>
        <dbReference type="SAM" id="Phobius"/>
    </source>
</evidence>
<dbReference type="AlphaFoldDB" id="A0A0A2VAY3"/>
<feature type="transmembrane region" description="Helical" evidence="2">
    <location>
        <begin position="253"/>
        <end position="275"/>
    </location>
</feature>
<sequence length="310" mass="34184">MAEAQAPNGVSPYKVDWPFNLWLVAILLFAYGCLVVSRKLLLLTVLLASAVILLFDRTSSWNETLMLLAKLPLGLGSVTYFLCASPSFRARHFRAFTICVNLAMYLHVGLGMLVPAEGTFRGWCGKTAAFWLWASLVQQGRYRGWTTLAPHDRVLVYTAASRVWILAHAVYRYILRTMPATYGAGHRYRLLDVLSLGMALLLSCAAGLPFAHCFVMADVLVVPAAAGWSAIADMFDLLPPVGQSIGFDVERDLFLAGLQLSVALVAAAGIFDAWIEKSAEDEKREKAKNPQPPQQLRKAPVAKSYEVYEV</sequence>
<dbReference type="eggNOG" id="ENOG502SVIK">
    <property type="taxonomic scope" value="Eukaryota"/>
</dbReference>
<feature type="transmembrane region" description="Helical" evidence="2">
    <location>
        <begin position="40"/>
        <end position="58"/>
    </location>
</feature>
<evidence type="ECO:0000256" key="1">
    <source>
        <dbReference type="SAM" id="MobiDB-lite"/>
    </source>
</evidence>
<proteinExistence type="predicted"/>
<feature type="transmembrane region" description="Helical" evidence="2">
    <location>
        <begin position="64"/>
        <end position="83"/>
    </location>
</feature>
<keyword evidence="2" id="KW-1133">Transmembrane helix</keyword>
<feature type="transmembrane region" description="Helical" evidence="2">
    <location>
        <begin position="154"/>
        <end position="175"/>
    </location>
</feature>